<accession>A0ACB0F903</accession>
<evidence type="ECO:0000313" key="1">
    <source>
        <dbReference type="EMBL" id="CAI9709547.1"/>
    </source>
</evidence>
<gene>
    <name evidence="1" type="ORF">MRATA1EN3_LOCUS20760</name>
</gene>
<reference evidence="1" key="1">
    <citation type="submission" date="2023-05" db="EMBL/GenBank/DDBJ databases">
        <authorList>
            <consortium name="ELIXIR-Norway"/>
        </authorList>
    </citation>
    <scope>NUCLEOTIDE SEQUENCE</scope>
</reference>
<organism evidence="1 2">
    <name type="scientific">Rangifer tarandus platyrhynchus</name>
    <name type="common">Svalbard reindeer</name>
    <dbReference type="NCBI Taxonomy" id="3082113"/>
    <lineage>
        <taxon>Eukaryota</taxon>
        <taxon>Metazoa</taxon>
        <taxon>Chordata</taxon>
        <taxon>Craniata</taxon>
        <taxon>Vertebrata</taxon>
        <taxon>Euteleostomi</taxon>
        <taxon>Mammalia</taxon>
        <taxon>Eutheria</taxon>
        <taxon>Laurasiatheria</taxon>
        <taxon>Artiodactyla</taxon>
        <taxon>Ruminantia</taxon>
        <taxon>Pecora</taxon>
        <taxon>Cervidae</taxon>
        <taxon>Odocoileinae</taxon>
        <taxon>Rangifer</taxon>
    </lineage>
</organism>
<evidence type="ECO:0000313" key="2">
    <source>
        <dbReference type="Proteomes" id="UP001162501"/>
    </source>
</evidence>
<dbReference type="EMBL" id="OX596088">
    <property type="protein sequence ID" value="CAI9709547.1"/>
    <property type="molecule type" value="Genomic_DNA"/>
</dbReference>
<sequence length="190" mass="19815">MLESPAGCGVGPAERREISSAASGRRAARATVAGFLAVGRGTPRPLRAEGAARAGCLGLHRAARARGPQPCSVSGLFTAPTALLRREDGRRSGGPLRKQDRRGWELRPAPGRGHRPRVTKPEPCVAATPWGPTQASARSALPAGSRPRSEAGPSPAWPRGSEGNEGVPRGFLERSIPAGRTPLPATHKIL</sequence>
<proteinExistence type="predicted"/>
<dbReference type="Proteomes" id="UP001162501">
    <property type="component" value="Chromosome 4"/>
</dbReference>
<name>A0ACB0F903_RANTA</name>
<protein>
    <submittedName>
        <fullName evidence="1">Uncharacterized protein</fullName>
    </submittedName>
</protein>